<dbReference type="OrthoDB" id="9765151at2"/>
<dbReference type="EMBL" id="JACHEK010000001">
    <property type="protein sequence ID" value="MBB6142409.1"/>
    <property type="molecule type" value="Genomic_DNA"/>
</dbReference>
<dbReference type="Pfam" id="PF10079">
    <property type="entry name" value="Rossmann-like_BshC"/>
    <property type="match status" value="1"/>
</dbReference>
<sequence length="533" mass="58046">MHSECYPISILPRLSRLFLEYTESREPLAPFYPTSPYSPQWSQQSHSQDAALRSSIADLLEAQNRGFDASPATMANIQKLREGASAVVTGQQVTIFGGPLFTLLKAATAIRKANDAGAVPIFWLATEDHDLEEADHLSLPSRHELHTLRATHDPADAHKPVGNVKLGDGILAVLDQAAELLGPSPILDAIQAAYTPDATYAEAFGRLMAAIFADQGLILIDAASRPFHALGAPVLREAIERAAELEAALLDRSKLLESRGYGSQVLVTPSSSLLFLIDEQGQRLALKRRDSATDAETWIAGKKSYTQAELLAILEAEPERLSPNALLRPVFQDYILPTAAYIGGPAEIAYFAQSQVLYEKILGRITPILPRLSATLIEPAIADVLAQHELSLGDILHTAPDDLAQRLGARSMPIEGKRKLAAAGNALDAELSEVKQWMAALDPGLGRSAEVAASKMLYQMNRLRRLAANYQLQKESSLRRHVDAIYLALFPEQHPQERIVGAAAFLARYGDALIPQLVEHAAQECPGHRAIYL</sequence>
<dbReference type="GO" id="GO:0016874">
    <property type="term" value="F:ligase activity"/>
    <property type="evidence" value="ECO:0007669"/>
    <property type="project" value="UniProtKB-UniRule"/>
</dbReference>
<reference evidence="5 6" key="1">
    <citation type="submission" date="2020-08" db="EMBL/GenBank/DDBJ databases">
        <title>Genomic Encyclopedia of Type Strains, Phase IV (KMG-IV): sequencing the most valuable type-strain genomes for metagenomic binning, comparative biology and taxonomic classification.</title>
        <authorList>
            <person name="Goeker M."/>
        </authorList>
    </citation>
    <scope>NUCLEOTIDE SEQUENCE [LARGE SCALE GENOMIC DNA]</scope>
    <source>
        <strain evidence="5 6">DSM 103733</strain>
    </source>
</reference>
<dbReference type="PIRSF" id="PIRSF012535">
    <property type="entry name" value="UCP012535"/>
    <property type="match status" value="1"/>
</dbReference>
<dbReference type="EC" id="6.-.-.-" evidence="2"/>
<feature type="domain" description="Bacillithiol biosynthesis BshC C-terminal coiled-coil" evidence="4">
    <location>
        <begin position="374"/>
        <end position="532"/>
    </location>
</feature>
<dbReference type="HAMAP" id="MF_01867">
    <property type="entry name" value="BshC"/>
    <property type="match status" value="1"/>
</dbReference>
<proteinExistence type="inferred from homology"/>
<evidence type="ECO:0000313" key="5">
    <source>
        <dbReference type="EMBL" id="MBB6142409.1"/>
    </source>
</evidence>
<evidence type="ECO:0000259" key="4">
    <source>
        <dbReference type="Pfam" id="PF24850"/>
    </source>
</evidence>
<dbReference type="InterPro" id="IPR055399">
    <property type="entry name" value="CC_BshC"/>
</dbReference>
<protein>
    <recommendedName>
        <fullName evidence="2">Putative cysteine ligase BshC</fullName>
        <ecNumber evidence="2">6.-.-.-</ecNumber>
    </recommendedName>
</protein>
<gene>
    <name evidence="2" type="primary">bshC</name>
    <name evidence="5" type="ORF">HNQ77_000347</name>
</gene>
<comment type="caution">
    <text evidence="5">The sequence shown here is derived from an EMBL/GenBank/DDBJ whole genome shotgun (WGS) entry which is preliminary data.</text>
</comment>
<evidence type="ECO:0000256" key="1">
    <source>
        <dbReference type="ARBA" id="ARBA00022598"/>
    </source>
</evidence>
<dbReference type="InterPro" id="IPR055398">
    <property type="entry name" value="Rossmann-like_BshC"/>
</dbReference>
<keyword evidence="1 2" id="KW-0436">Ligase</keyword>
<comment type="similarity">
    <text evidence="2">Belongs to the BshC family.</text>
</comment>
<feature type="domain" description="Bacillithiol biosynthesis BshC N-terminal Rossmann-like" evidence="3">
    <location>
        <begin position="11"/>
        <end position="372"/>
    </location>
</feature>
<dbReference type="AlphaFoldDB" id="A0A841JRJ9"/>
<dbReference type="RefSeq" id="WP_050057645.1">
    <property type="nucleotide sequence ID" value="NZ_JACHEK010000001.1"/>
</dbReference>
<dbReference type="Pfam" id="PF24850">
    <property type="entry name" value="CC_BshC"/>
    <property type="match status" value="1"/>
</dbReference>
<evidence type="ECO:0000256" key="2">
    <source>
        <dbReference type="HAMAP-Rule" id="MF_01867"/>
    </source>
</evidence>
<keyword evidence="6" id="KW-1185">Reference proteome</keyword>
<organism evidence="5 6">
    <name type="scientific">Silvibacterium bohemicum</name>
    <dbReference type="NCBI Taxonomy" id="1577686"/>
    <lineage>
        <taxon>Bacteria</taxon>
        <taxon>Pseudomonadati</taxon>
        <taxon>Acidobacteriota</taxon>
        <taxon>Terriglobia</taxon>
        <taxon>Terriglobales</taxon>
        <taxon>Acidobacteriaceae</taxon>
        <taxon>Silvibacterium</taxon>
    </lineage>
</organism>
<dbReference type="InterPro" id="IPR011199">
    <property type="entry name" value="Bacillithiol_biosynth_BshC"/>
</dbReference>
<accession>A0A841JRJ9</accession>
<evidence type="ECO:0000313" key="6">
    <source>
        <dbReference type="Proteomes" id="UP000538666"/>
    </source>
</evidence>
<name>A0A841JRJ9_9BACT</name>
<dbReference type="NCBIfam" id="TIGR03998">
    <property type="entry name" value="thiol_BshC"/>
    <property type="match status" value="1"/>
</dbReference>
<dbReference type="Proteomes" id="UP000538666">
    <property type="component" value="Unassembled WGS sequence"/>
</dbReference>
<evidence type="ECO:0000259" key="3">
    <source>
        <dbReference type="Pfam" id="PF10079"/>
    </source>
</evidence>